<evidence type="ECO:0000313" key="1">
    <source>
        <dbReference type="EMBL" id="CAD7423654.1"/>
    </source>
</evidence>
<proteinExistence type="predicted"/>
<protein>
    <submittedName>
        <fullName evidence="1">Uncharacterized protein</fullName>
    </submittedName>
</protein>
<sequence>MLDYVIHYGTVVCDHLSFSLPLKKKVLGCGELEGKGVNEGNGETTNKGPVGIKSPILVTRGNLFGTISHFGIMPARGQNVMVLFGDEISPGVTAFDESVATDYMY</sequence>
<gene>
    <name evidence="1" type="ORF">TMSB3V08_LOCUS630</name>
</gene>
<dbReference type="AlphaFoldDB" id="A0A7R9DZU5"/>
<organism evidence="1">
    <name type="scientific">Timema monikensis</name>
    <dbReference type="NCBI Taxonomy" id="170555"/>
    <lineage>
        <taxon>Eukaryota</taxon>
        <taxon>Metazoa</taxon>
        <taxon>Ecdysozoa</taxon>
        <taxon>Arthropoda</taxon>
        <taxon>Hexapoda</taxon>
        <taxon>Insecta</taxon>
        <taxon>Pterygota</taxon>
        <taxon>Neoptera</taxon>
        <taxon>Polyneoptera</taxon>
        <taxon>Phasmatodea</taxon>
        <taxon>Timematodea</taxon>
        <taxon>Timematoidea</taxon>
        <taxon>Timematidae</taxon>
        <taxon>Timema</taxon>
    </lineage>
</organism>
<accession>A0A7R9DZU5</accession>
<dbReference type="EMBL" id="OB792698">
    <property type="protein sequence ID" value="CAD7423654.1"/>
    <property type="molecule type" value="Genomic_DNA"/>
</dbReference>
<name>A0A7R9DZU5_9NEOP</name>
<reference evidence="1" key="1">
    <citation type="submission" date="2020-11" db="EMBL/GenBank/DDBJ databases">
        <authorList>
            <person name="Tran Van P."/>
        </authorList>
    </citation>
    <scope>NUCLEOTIDE SEQUENCE</scope>
</reference>